<dbReference type="Proteomes" id="UP000675940">
    <property type="component" value="Unassembled WGS sequence"/>
</dbReference>
<keyword evidence="3" id="KW-1185">Reference proteome</keyword>
<dbReference type="AlphaFoldDB" id="A0A940MNA3"/>
<protein>
    <recommendedName>
        <fullName evidence="4">Tetratricopeptide repeat protein</fullName>
    </recommendedName>
</protein>
<gene>
    <name evidence="2" type="ORF">J5474_04680</name>
</gene>
<evidence type="ECO:0000313" key="2">
    <source>
        <dbReference type="EMBL" id="MBP0481786.1"/>
    </source>
</evidence>
<evidence type="ECO:0008006" key="4">
    <source>
        <dbReference type="Google" id="ProtNLM"/>
    </source>
</evidence>
<evidence type="ECO:0000256" key="1">
    <source>
        <dbReference type="SAM" id="SignalP"/>
    </source>
</evidence>
<feature type="signal peptide" evidence="1">
    <location>
        <begin position="1"/>
        <end position="17"/>
    </location>
</feature>
<dbReference type="SUPFAM" id="SSF48452">
    <property type="entry name" value="TPR-like"/>
    <property type="match status" value="1"/>
</dbReference>
<organism evidence="2 3">
    <name type="scientific">Sagittula salina</name>
    <dbReference type="NCBI Taxonomy" id="2820268"/>
    <lineage>
        <taxon>Bacteria</taxon>
        <taxon>Pseudomonadati</taxon>
        <taxon>Pseudomonadota</taxon>
        <taxon>Alphaproteobacteria</taxon>
        <taxon>Rhodobacterales</taxon>
        <taxon>Roseobacteraceae</taxon>
        <taxon>Sagittula</taxon>
    </lineage>
</organism>
<sequence>MPRTALFLALLPVDAMAAGGDTSAPPSHPQFKTGQVWEPASQKCLTAHAPTLDDAARLVAVREYAYDGQFHMAALVLDAMQDQQADGVLTYRGFLARRRGAAAEARAWYGRALARNPDNLLARSYTGQGLVFEGDLVGALIQHRENVARGGRGTWAEATLAEAISTGTAYAY</sequence>
<reference evidence="2" key="1">
    <citation type="submission" date="2021-03" db="EMBL/GenBank/DDBJ databases">
        <title>Sagittula salina sp. nov. strain M10.9X isolated from the marine waste.</title>
        <authorList>
            <person name="Satari L."/>
            <person name="Molina-Menor E."/>
            <person name="Vidal-Verdu A."/>
            <person name="Pascual J."/>
            <person name="Pereto J."/>
            <person name="Porcar M."/>
        </authorList>
    </citation>
    <scope>NUCLEOTIDE SEQUENCE</scope>
    <source>
        <strain evidence="2">M10.9X</strain>
    </source>
</reference>
<dbReference type="EMBL" id="JAGISH010000002">
    <property type="protein sequence ID" value="MBP0481786.1"/>
    <property type="molecule type" value="Genomic_DNA"/>
</dbReference>
<evidence type="ECO:0000313" key="3">
    <source>
        <dbReference type="Proteomes" id="UP000675940"/>
    </source>
</evidence>
<accession>A0A940MNA3</accession>
<comment type="caution">
    <text evidence="2">The sequence shown here is derived from an EMBL/GenBank/DDBJ whole genome shotgun (WGS) entry which is preliminary data.</text>
</comment>
<keyword evidence="1" id="KW-0732">Signal</keyword>
<dbReference type="RefSeq" id="WP_209359648.1">
    <property type="nucleotide sequence ID" value="NZ_JAGISH010000002.1"/>
</dbReference>
<name>A0A940MNA3_9RHOB</name>
<dbReference type="InterPro" id="IPR011990">
    <property type="entry name" value="TPR-like_helical_dom_sf"/>
</dbReference>
<feature type="chain" id="PRO_5037460288" description="Tetratricopeptide repeat protein" evidence="1">
    <location>
        <begin position="18"/>
        <end position="172"/>
    </location>
</feature>
<proteinExistence type="predicted"/>